<sequence length="77" mass="8357">MKKILLSGNGKEGIIAIKITSRYNFDLATALPKPLEMTGMSVVEIELTSRYNFTLAATLLKPLEVTGSNGIWNLTTG</sequence>
<accession>A0ABU1K7I7</accession>
<name>A0ABU1K7I7_9FLAO</name>
<dbReference type="Proteomes" id="UP001257659">
    <property type="component" value="Unassembled WGS sequence"/>
</dbReference>
<reference evidence="1 2" key="1">
    <citation type="submission" date="2023-07" db="EMBL/GenBank/DDBJ databases">
        <title>Genomic Encyclopedia of Type Strains, Phase IV (KMG-IV): sequencing the most valuable type-strain genomes for metagenomic binning, comparative biology and taxonomic classification.</title>
        <authorList>
            <person name="Goeker M."/>
        </authorList>
    </citation>
    <scope>NUCLEOTIDE SEQUENCE [LARGE SCALE GENOMIC DNA]</scope>
    <source>
        <strain evidence="1 2">DSM 102814</strain>
    </source>
</reference>
<protein>
    <submittedName>
        <fullName evidence="1">Uncharacterized protein</fullName>
    </submittedName>
</protein>
<comment type="caution">
    <text evidence="1">The sequence shown here is derived from an EMBL/GenBank/DDBJ whole genome shotgun (WGS) entry which is preliminary data.</text>
</comment>
<organism evidence="1 2">
    <name type="scientific">Mesonia maritima</name>
    <dbReference type="NCBI Taxonomy" id="1793873"/>
    <lineage>
        <taxon>Bacteria</taxon>
        <taxon>Pseudomonadati</taxon>
        <taxon>Bacteroidota</taxon>
        <taxon>Flavobacteriia</taxon>
        <taxon>Flavobacteriales</taxon>
        <taxon>Flavobacteriaceae</taxon>
        <taxon>Mesonia</taxon>
    </lineage>
</organism>
<evidence type="ECO:0000313" key="2">
    <source>
        <dbReference type="Proteomes" id="UP001257659"/>
    </source>
</evidence>
<gene>
    <name evidence="1" type="ORF">GGR31_002243</name>
</gene>
<dbReference type="RefSeq" id="WP_309729100.1">
    <property type="nucleotide sequence ID" value="NZ_JAVDQA010000006.1"/>
</dbReference>
<keyword evidence="2" id="KW-1185">Reference proteome</keyword>
<evidence type="ECO:0000313" key="1">
    <source>
        <dbReference type="EMBL" id="MDR6301574.1"/>
    </source>
</evidence>
<dbReference type="EMBL" id="JAVDQA010000006">
    <property type="protein sequence ID" value="MDR6301574.1"/>
    <property type="molecule type" value="Genomic_DNA"/>
</dbReference>
<proteinExistence type="predicted"/>